<dbReference type="Proteomes" id="UP000777482">
    <property type="component" value="Unassembled WGS sequence"/>
</dbReference>
<dbReference type="SUPFAM" id="SSF50998">
    <property type="entry name" value="Quinoprotein alcohol dehydrogenase-like"/>
    <property type="match status" value="1"/>
</dbReference>
<dbReference type="InterPro" id="IPR015943">
    <property type="entry name" value="WD40/YVTN_repeat-like_dom_sf"/>
</dbReference>
<proteinExistence type="predicted"/>
<dbReference type="CDD" id="cd00200">
    <property type="entry name" value="WD40"/>
    <property type="match status" value="2"/>
</dbReference>
<dbReference type="InterPro" id="IPR011047">
    <property type="entry name" value="Quinoprotein_ADH-like_sf"/>
</dbReference>
<dbReference type="Gene3D" id="2.130.10.10">
    <property type="entry name" value="YVTN repeat-like/Quinoprotein amine dehydrogenase"/>
    <property type="match status" value="4"/>
</dbReference>
<dbReference type="PRINTS" id="PR00320">
    <property type="entry name" value="GPROTEINBRPT"/>
</dbReference>
<evidence type="ECO:0000256" key="6">
    <source>
        <dbReference type="SAM" id="MobiDB-lite"/>
    </source>
</evidence>
<dbReference type="PROSITE" id="PS50082">
    <property type="entry name" value="WD_REPEATS_2"/>
    <property type="match status" value="10"/>
</dbReference>
<keyword evidence="3" id="KW-0677">Repeat</keyword>
<feature type="repeat" description="WD" evidence="5">
    <location>
        <begin position="536"/>
        <end position="570"/>
    </location>
</feature>
<feature type="repeat" description="WD" evidence="5">
    <location>
        <begin position="268"/>
        <end position="309"/>
    </location>
</feature>
<evidence type="ECO:0000313" key="8">
    <source>
        <dbReference type="EMBL" id="KAG0665220.1"/>
    </source>
</evidence>
<dbReference type="SUPFAM" id="SSF50978">
    <property type="entry name" value="WD40 repeat-like"/>
    <property type="match status" value="1"/>
</dbReference>
<dbReference type="InterPro" id="IPR013934">
    <property type="entry name" value="Utp13_C"/>
</dbReference>
<dbReference type="PANTHER" id="PTHR19854:SF15">
    <property type="entry name" value="TRANSDUCIN BETA-LIKE PROTEIN 3"/>
    <property type="match status" value="1"/>
</dbReference>
<evidence type="ECO:0000313" key="9">
    <source>
        <dbReference type="Proteomes" id="UP000777482"/>
    </source>
</evidence>
<feature type="domain" description="U3 small nucleolar RNA-associated protein 13 C-terminal" evidence="7">
    <location>
        <begin position="784"/>
        <end position="981"/>
    </location>
</feature>
<dbReference type="EMBL" id="PUHQ01000010">
    <property type="protein sequence ID" value="KAG0665220.1"/>
    <property type="molecule type" value="Genomic_DNA"/>
</dbReference>
<feature type="region of interest" description="Disordered" evidence="6">
    <location>
        <begin position="918"/>
        <end position="940"/>
    </location>
</feature>
<feature type="repeat" description="WD" evidence="5">
    <location>
        <begin position="245"/>
        <end position="267"/>
    </location>
</feature>
<evidence type="ECO:0000259" key="7">
    <source>
        <dbReference type="Pfam" id="PF08625"/>
    </source>
</evidence>
<dbReference type="GO" id="GO:0034511">
    <property type="term" value="F:U3 snoRNA binding"/>
    <property type="evidence" value="ECO:0007669"/>
    <property type="project" value="TreeGrafter"/>
</dbReference>
<reference evidence="8 9" key="1">
    <citation type="submission" date="2020-11" db="EMBL/GenBank/DDBJ databases">
        <title>Kefir isolates.</title>
        <authorList>
            <person name="Marcisauskas S."/>
            <person name="Kim Y."/>
            <person name="Blasche S."/>
        </authorList>
    </citation>
    <scope>NUCLEOTIDE SEQUENCE [LARGE SCALE GENOMIC DNA]</scope>
    <source>
        <strain evidence="8 9">KR</strain>
    </source>
</reference>
<dbReference type="InterPro" id="IPR019775">
    <property type="entry name" value="WD40_repeat_CS"/>
</dbReference>
<feature type="repeat" description="WD" evidence="5">
    <location>
        <begin position="731"/>
        <end position="763"/>
    </location>
</feature>
<dbReference type="OrthoDB" id="5414888at2759"/>
<dbReference type="GO" id="GO:0030686">
    <property type="term" value="C:90S preribosome"/>
    <property type="evidence" value="ECO:0007669"/>
    <property type="project" value="TreeGrafter"/>
</dbReference>
<protein>
    <submittedName>
        <fullName evidence="8">U3 small nucleolar RNA-associated protein 13</fullName>
    </submittedName>
</protein>
<feature type="region of interest" description="Disordered" evidence="6">
    <location>
        <begin position="442"/>
        <end position="462"/>
    </location>
</feature>
<dbReference type="InterPro" id="IPR001680">
    <property type="entry name" value="WD40_rpt"/>
</dbReference>
<keyword evidence="2 5" id="KW-0853">WD repeat</keyword>
<dbReference type="PROSITE" id="PS50294">
    <property type="entry name" value="WD_REPEATS_REGION"/>
    <property type="match status" value="7"/>
</dbReference>
<dbReference type="Pfam" id="PF08625">
    <property type="entry name" value="Utp13"/>
    <property type="match status" value="1"/>
</dbReference>
<feature type="repeat" description="WD" evidence="5">
    <location>
        <begin position="175"/>
        <end position="216"/>
    </location>
</feature>
<keyword evidence="9" id="KW-1185">Reference proteome</keyword>
<gene>
    <name evidence="8" type="primary">UTP13</name>
    <name evidence="8" type="ORF">C6P46_000319</name>
</gene>
<feature type="repeat" description="WD" evidence="5">
    <location>
        <begin position="689"/>
        <end position="730"/>
    </location>
</feature>
<feature type="compositionally biased region" description="Acidic residues" evidence="6">
    <location>
        <begin position="919"/>
        <end position="928"/>
    </location>
</feature>
<dbReference type="GO" id="GO:0000472">
    <property type="term" value="P:endonucleolytic cleavage to generate mature 5'-end of SSU-rRNA from (SSU-rRNA, 5.8S rRNA, LSU-rRNA)"/>
    <property type="evidence" value="ECO:0007669"/>
    <property type="project" value="TreeGrafter"/>
</dbReference>
<sequence>MGSRGSSCKRTVKPHNSSTPLHAVPKTRAAVQHGAAETQVQDQASHRNKLAVSSTSAPRSSSASSTSSYTATQRLGAPCFKAVKTYAPIHTGGKATLSGDGSWLISTLNEQALVTDLETGEEVQELKGDTSAVTTLAITPSPVSPQDGGYLLTCCRSLAIHIYSLPSLALHRHIPRAHDAPIITSCADPTGTLFATGAADGTVKVWDAAHGHCTHVFKGHGGVISAMVFDIASAGDGGRQGRARLVTGADDCKIRVWDLRTREGVHVLDGHVSVVRGLDVTKDGKLLVSGGRDKVVNVWDLERGVLRKTIPVFETVEAVGLVDVPEGSAADRKGKGKEKEGPTRRAIYTGGDKGSIRLWDLMTNEQIQGASDEGSTTSTSATGKVHEILDVIHTPATSSVTAVYVDQNIVTQSLPSLTVTRQVIGFNDEVIDSCFLATPLPSSSSTTAMSDNDSASSSPERSLAIATNSDLIRIYDLDRFNTTLLEGHDDVVLGLARSGDGQLLVSGSKDNTARVWRARPRATATGTAEWSCIGRAEGHVESVGAVATSKRDRSFLVTASQDRTAKIWDLGALFDKNGDSVDSVQPLRSMSTTKIHDKDINSLDIAPNDKLLASGSQDRTAKLFAVSYTAATKSTPASASLSLLGTFKGHKRGVWSVKFSPVDQVLATASGDRTVKLWNLSDFTCVKTFEGHSNSVLRVDFLTRGMQLATAASDGLVKIWNIKDEECATTLDNHEEKVWALAVSKDEKYVVSGGADSVITVWEDVTESEELEKQQEQDELVLREQDYENFLSMKDYSNAIMLALSMDQPRRLLNLFTEVRLTSGASASSTDPTADLLSYTGSRHVDAVLKNLSPREIRQLLGYIRDWNTVSRSAETAQGVLHALLKMHDADKLLAYLDGKEGAGDDEAAAELERLAEDALGDEGEEGDDAKRLAKKGPRKRPDVKAGEVLAALVPYTERHLARADKLVRESFIVEHLLGMMEGFDDFDVAPNGANGHDGMLVDE</sequence>
<dbReference type="PROSITE" id="PS00678">
    <property type="entry name" value="WD_REPEATS_1"/>
    <property type="match status" value="5"/>
</dbReference>
<accession>A0A9P6W5J3</accession>
<feature type="region of interest" description="Disordered" evidence="6">
    <location>
        <begin position="1"/>
        <end position="69"/>
    </location>
</feature>
<comment type="subcellular location">
    <subcellularLocation>
        <location evidence="1">Nucleus</location>
        <location evidence="1">Nucleolus</location>
    </subcellularLocation>
</comment>
<dbReference type="AlphaFoldDB" id="A0A9P6W5J3"/>
<feature type="compositionally biased region" description="Basic and acidic residues" evidence="6">
    <location>
        <begin position="329"/>
        <end position="343"/>
    </location>
</feature>
<feature type="repeat" description="WD" evidence="5">
    <location>
        <begin position="647"/>
        <end position="688"/>
    </location>
</feature>
<comment type="caution">
    <text evidence="8">The sequence shown here is derived from an EMBL/GenBank/DDBJ whole genome shotgun (WGS) entry which is preliminary data.</text>
</comment>
<dbReference type="InterPro" id="IPR020472">
    <property type="entry name" value="WD40_PAC1"/>
</dbReference>
<feature type="repeat" description="WD" evidence="5">
    <location>
        <begin position="485"/>
        <end position="516"/>
    </location>
</feature>
<organism evidence="8 9">
    <name type="scientific">Rhodotorula mucilaginosa</name>
    <name type="common">Yeast</name>
    <name type="synonym">Rhodotorula rubra</name>
    <dbReference type="NCBI Taxonomy" id="5537"/>
    <lineage>
        <taxon>Eukaryota</taxon>
        <taxon>Fungi</taxon>
        <taxon>Dikarya</taxon>
        <taxon>Basidiomycota</taxon>
        <taxon>Pucciniomycotina</taxon>
        <taxon>Microbotryomycetes</taxon>
        <taxon>Sporidiobolales</taxon>
        <taxon>Sporidiobolaceae</taxon>
        <taxon>Rhodotorula</taxon>
    </lineage>
</organism>
<name>A0A9P6W5J3_RHOMI</name>
<feature type="region of interest" description="Disordered" evidence="6">
    <location>
        <begin position="327"/>
        <end position="347"/>
    </location>
</feature>
<evidence type="ECO:0000256" key="1">
    <source>
        <dbReference type="ARBA" id="ARBA00004604"/>
    </source>
</evidence>
<dbReference type="GO" id="GO:0032040">
    <property type="term" value="C:small-subunit processome"/>
    <property type="evidence" value="ECO:0007669"/>
    <property type="project" value="InterPro"/>
</dbReference>
<feature type="compositionally biased region" description="Polar residues" evidence="6">
    <location>
        <begin position="1"/>
        <end position="20"/>
    </location>
</feature>
<evidence type="ECO:0000256" key="4">
    <source>
        <dbReference type="ARBA" id="ARBA00023242"/>
    </source>
</evidence>
<feature type="compositionally biased region" description="Low complexity" evidence="6">
    <location>
        <begin position="442"/>
        <end position="458"/>
    </location>
</feature>
<dbReference type="PANTHER" id="PTHR19854">
    <property type="entry name" value="TRANSDUCIN BETA-LIKE 3"/>
    <property type="match status" value="1"/>
</dbReference>
<feature type="repeat" description="WD" evidence="5">
    <location>
        <begin position="593"/>
        <end position="634"/>
    </location>
</feature>
<evidence type="ECO:0000256" key="2">
    <source>
        <dbReference type="ARBA" id="ARBA00022574"/>
    </source>
</evidence>
<dbReference type="InterPro" id="IPR036322">
    <property type="entry name" value="WD40_repeat_dom_sf"/>
</dbReference>
<feature type="repeat" description="WD" evidence="5">
    <location>
        <begin position="342"/>
        <end position="369"/>
    </location>
</feature>
<feature type="compositionally biased region" description="Low complexity" evidence="6">
    <location>
        <begin position="51"/>
        <end position="69"/>
    </location>
</feature>
<keyword evidence="4" id="KW-0539">Nucleus</keyword>
<evidence type="ECO:0000256" key="5">
    <source>
        <dbReference type="PROSITE-ProRule" id="PRU00221"/>
    </source>
</evidence>
<dbReference type="SMART" id="SM00320">
    <property type="entry name" value="WD40"/>
    <property type="match status" value="12"/>
</dbReference>
<dbReference type="Pfam" id="PF00400">
    <property type="entry name" value="WD40"/>
    <property type="match status" value="9"/>
</dbReference>
<dbReference type="GO" id="GO:0000480">
    <property type="term" value="P:endonucleolytic cleavage in 5'-ETS of tricistronic rRNA transcript (SSU-rRNA, 5.8S rRNA, LSU-rRNA)"/>
    <property type="evidence" value="ECO:0007669"/>
    <property type="project" value="TreeGrafter"/>
</dbReference>
<evidence type="ECO:0000256" key="3">
    <source>
        <dbReference type="ARBA" id="ARBA00022737"/>
    </source>
</evidence>